<dbReference type="RefSeq" id="WP_065966558.1">
    <property type="nucleotide sequence ID" value="NZ_ASQP01000469.1"/>
</dbReference>
<evidence type="ECO:0000313" key="3">
    <source>
        <dbReference type="Proteomes" id="UP000186168"/>
    </source>
</evidence>
<dbReference type="GeneID" id="96746638"/>
<sequence length="88" mass="9584">MTARLDTDTPPRGYSGPQGAPQRPDDAQDQPPAQRAAESHAGLPEQLTLPAELIAAVLLPVPIPSARRRGRRVHHLPDIANYQPEETH</sequence>
<accession>A0A1R1S827</accession>
<protein>
    <submittedName>
        <fullName evidence="2">Uncharacterized protein</fullName>
    </submittedName>
</protein>
<gene>
    <name evidence="2" type="ORF">SPAR_36691</name>
</gene>
<feature type="region of interest" description="Disordered" evidence="1">
    <location>
        <begin position="1"/>
        <end position="44"/>
    </location>
</feature>
<keyword evidence="3" id="KW-1185">Reference proteome</keyword>
<dbReference type="STRING" id="67365.GCA_001704635_01699"/>
<dbReference type="AlphaFoldDB" id="A0A1R1S827"/>
<reference evidence="2 3" key="1">
    <citation type="submission" date="2013-05" db="EMBL/GenBank/DDBJ databases">
        <title>Genome sequence of Streptomyces sparsogenes DSM 40356.</title>
        <authorList>
            <person name="Coyne S."/>
            <person name="Seebeck F.P."/>
        </authorList>
    </citation>
    <scope>NUCLEOTIDE SEQUENCE [LARGE SCALE GENOMIC DNA]</scope>
    <source>
        <strain evidence="2 3">DSM 40356</strain>
    </source>
</reference>
<evidence type="ECO:0000256" key="1">
    <source>
        <dbReference type="SAM" id="MobiDB-lite"/>
    </source>
</evidence>
<evidence type="ECO:0000313" key="2">
    <source>
        <dbReference type="EMBL" id="OMI34440.1"/>
    </source>
</evidence>
<dbReference type="EMBL" id="ASQP01000469">
    <property type="protein sequence ID" value="OMI34440.1"/>
    <property type="molecule type" value="Genomic_DNA"/>
</dbReference>
<name>A0A1R1S827_9ACTN</name>
<dbReference type="Proteomes" id="UP000186168">
    <property type="component" value="Unassembled WGS sequence"/>
</dbReference>
<organism evidence="2 3">
    <name type="scientific">Streptomyces sparsogenes DSM 40356</name>
    <dbReference type="NCBI Taxonomy" id="1331668"/>
    <lineage>
        <taxon>Bacteria</taxon>
        <taxon>Bacillati</taxon>
        <taxon>Actinomycetota</taxon>
        <taxon>Actinomycetes</taxon>
        <taxon>Kitasatosporales</taxon>
        <taxon>Streptomycetaceae</taxon>
        <taxon>Streptomyces</taxon>
    </lineage>
</organism>
<feature type="region of interest" description="Disordered" evidence="1">
    <location>
        <begin position="65"/>
        <end position="88"/>
    </location>
</feature>
<comment type="caution">
    <text evidence="2">The sequence shown here is derived from an EMBL/GenBank/DDBJ whole genome shotgun (WGS) entry which is preliminary data.</text>
</comment>
<proteinExistence type="predicted"/>